<feature type="transmembrane region" description="Helical" evidence="1">
    <location>
        <begin position="105"/>
        <end position="123"/>
    </location>
</feature>
<dbReference type="AlphaFoldDB" id="A0A0B4CMZ5"/>
<evidence type="ECO:0000313" key="3">
    <source>
        <dbReference type="EMBL" id="KIC55776.1"/>
    </source>
</evidence>
<comment type="caution">
    <text evidence="3">The sequence shown here is derived from an EMBL/GenBank/DDBJ whole genome shotgun (WGS) entry which is preliminary data.</text>
</comment>
<sequence length="627" mass="69548">MPDAQTRIIDAAVNPSASPTQRRYDLDWIRVGAFGLLILYHVGLVYGVYDWHIHSAHTFEWMREAILVTNPWRLTLLFLVSGAALRFMTFRRTPREVARARFERLVPPLIFGALVLVPIQSWIESMDKGGWPGGVVGFVAWLGHEFGWSGLADGVPVNHLWFIVYIAVYSLIAVVLWRQPGLIDRLGNGLEKALTGPRLLVLPILYLFAIRWLLFPWFGLTNTLHNDWYNHALSLVAFLFGFSIVGRESLWRTMERYRWIALALAAVALPIMMVQVWHPGARAFWGVPKAAVYGIDQWAVIVAILGFGYRHLRDRGGPALNYLTQATFPLYLAHQTVLVAAVWIIRPANLPAPVELLSLIAVTFVGSLAIYEVVRRIPAIRPLWGLKPLDGRPWPLDLQALLRPQIRYHRRRRLLGVGVAAPLLALTVVAVAILAYPGFNNATQYLSELGGATAKAPIIFNGGVFVAGVMAGLAGIGFGLAIYALTGARVAAWVIAIVFILAGGGMSASTLWPWPDPRHMIINLALGIQLAPMLLLWGLAKRRDVPRLKLFLVVTFVIMAILTVLTKHLVFPGTVNDANVGWWERLYAIVLVCWVGVAAWVLDRKLLSVATESPHGRQAAAPFDVPA</sequence>
<dbReference type="PANTHER" id="PTHR36927:SF3">
    <property type="entry name" value="GLUCANS BIOSYNTHESIS PROTEIN C"/>
    <property type="match status" value="1"/>
</dbReference>
<protein>
    <recommendedName>
        <fullName evidence="2">Acyltransferase 3 domain-containing protein</fullName>
    </recommendedName>
</protein>
<accession>A0A0B4CMZ5</accession>
<name>A0A0B4CMZ5_9CAUL</name>
<feature type="transmembrane region" description="Helical" evidence="1">
    <location>
        <begin position="290"/>
        <end position="310"/>
    </location>
</feature>
<feature type="transmembrane region" description="Helical" evidence="1">
    <location>
        <begin position="28"/>
        <end position="49"/>
    </location>
</feature>
<dbReference type="Pfam" id="PF06197">
    <property type="entry name" value="DUF998"/>
    <property type="match status" value="1"/>
</dbReference>
<feature type="transmembrane region" description="Helical" evidence="1">
    <location>
        <begin position="199"/>
        <end position="216"/>
    </location>
</feature>
<feature type="transmembrane region" description="Helical" evidence="1">
    <location>
        <begin position="490"/>
        <end position="514"/>
    </location>
</feature>
<keyword evidence="1" id="KW-0472">Membrane</keyword>
<feature type="domain" description="Acyltransferase 3" evidence="2">
    <location>
        <begin position="24"/>
        <end position="371"/>
    </location>
</feature>
<feature type="transmembrane region" description="Helical" evidence="1">
    <location>
        <begin position="159"/>
        <end position="178"/>
    </location>
</feature>
<gene>
    <name evidence="3" type="ORF">RM53_15095</name>
</gene>
<dbReference type="PANTHER" id="PTHR36927">
    <property type="entry name" value="BLR4337 PROTEIN"/>
    <property type="match status" value="1"/>
</dbReference>
<proteinExistence type="predicted"/>
<feature type="transmembrane region" description="Helical" evidence="1">
    <location>
        <begin position="458"/>
        <end position="483"/>
    </location>
</feature>
<feature type="transmembrane region" description="Helical" evidence="1">
    <location>
        <begin position="257"/>
        <end position="278"/>
    </location>
</feature>
<reference evidence="3 4" key="1">
    <citation type="submission" date="2014-12" db="EMBL/GenBank/DDBJ databases">
        <title>Genome sequencing of Brevundimonas nasdae TPW30.</title>
        <authorList>
            <person name="Tan P.W."/>
            <person name="Chan K.-G."/>
        </authorList>
    </citation>
    <scope>NUCLEOTIDE SEQUENCE [LARGE SCALE GENOMIC DNA]</scope>
    <source>
        <strain evidence="3 4">TPW30</strain>
    </source>
</reference>
<feature type="transmembrane region" description="Helical" evidence="1">
    <location>
        <begin position="356"/>
        <end position="374"/>
    </location>
</feature>
<evidence type="ECO:0000259" key="2">
    <source>
        <dbReference type="Pfam" id="PF01757"/>
    </source>
</evidence>
<dbReference type="Pfam" id="PF01757">
    <property type="entry name" value="Acyl_transf_3"/>
    <property type="match status" value="1"/>
</dbReference>
<feature type="transmembrane region" description="Helical" evidence="1">
    <location>
        <begin position="61"/>
        <end position="85"/>
    </location>
</feature>
<feature type="transmembrane region" description="Helical" evidence="1">
    <location>
        <begin position="550"/>
        <end position="570"/>
    </location>
</feature>
<feature type="transmembrane region" description="Helical" evidence="1">
    <location>
        <begin position="582"/>
        <end position="602"/>
    </location>
</feature>
<feature type="transmembrane region" description="Helical" evidence="1">
    <location>
        <begin position="228"/>
        <end position="245"/>
    </location>
</feature>
<dbReference type="InterPro" id="IPR050623">
    <property type="entry name" value="Glucan_succinyl_AcylTrfase"/>
</dbReference>
<dbReference type="Proteomes" id="UP000031166">
    <property type="component" value="Unassembled WGS sequence"/>
</dbReference>
<dbReference type="GO" id="GO:0016747">
    <property type="term" value="F:acyltransferase activity, transferring groups other than amino-acyl groups"/>
    <property type="evidence" value="ECO:0007669"/>
    <property type="project" value="InterPro"/>
</dbReference>
<dbReference type="InterPro" id="IPR009339">
    <property type="entry name" value="DUF998"/>
</dbReference>
<dbReference type="EMBL" id="JWSY01000030">
    <property type="protein sequence ID" value="KIC55776.1"/>
    <property type="molecule type" value="Genomic_DNA"/>
</dbReference>
<feature type="transmembrane region" description="Helical" evidence="1">
    <location>
        <begin position="414"/>
        <end position="438"/>
    </location>
</feature>
<evidence type="ECO:0000313" key="4">
    <source>
        <dbReference type="Proteomes" id="UP000031166"/>
    </source>
</evidence>
<feature type="transmembrane region" description="Helical" evidence="1">
    <location>
        <begin position="520"/>
        <end position="538"/>
    </location>
</feature>
<organism evidence="3 4">
    <name type="scientific">Brevundimonas nasdae</name>
    <dbReference type="NCBI Taxonomy" id="172043"/>
    <lineage>
        <taxon>Bacteria</taxon>
        <taxon>Pseudomonadati</taxon>
        <taxon>Pseudomonadota</taxon>
        <taxon>Alphaproteobacteria</taxon>
        <taxon>Caulobacterales</taxon>
        <taxon>Caulobacteraceae</taxon>
        <taxon>Brevundimonas</taxon>
    </lineage>
</organism>
<dbReference type="STRING" id="172043.RM53_15095"/>
<keyword evidence="1" id="KW-1133">Transmembrane helix</keyword>
<keyword evidence="1" id="KW-0812">Transmembrane</keyword>
<dbReference type="InterPro" id="IPR002656">
    <property type="entry name" value="Acyl_transf_3_dom"/>
</dbReference>
<evidence type="ECO:0000256" key="1">
    <source>
        <dbReference type="SAM" id="Phobius"/>
    </source>
</evidence>
<feature type="transmembrane region" description="Helical" evidence="1">
    <location>
        <begin position="322"/>
        <end position="344"/>
    </location>
</feature>